<evidence type="ECO:0000313" key="3">
    <source>
        <dbReference type="EMBL" id="GGB27033.1"/>
    </source>
</evidence>
<dbReference type="HAMAP" id="MF_01940">
    <property type="entry name" value="RNA_CPDase"/>
    <property type="match status" value="1"/>
</dbReference>
<dbReference type="InterPro" id="IPR004175">
    <property type="entry name" value="RNA_CPDase"/>
</dbReference>
<dbReference type="RefSeq" id="WP_088050914.1">
    <property type="nucleotide sequence ID" value="NZ_BMJD01000001.1"/>
</dbReference>
<evidence type="ECO:0000256" key="2">
    <source>
        <dbReference type="HAMAP-Rule" id="MF_01940"/>
    </source>
</evidence>
<accession>A0A9W5X3Z1</accession>
<feature type="short sequence motif" description="HXTX 2" evidence="2">
    <location>
        <begin position="129"/>
        <end position="132"/>
    </location>
</feature>
<gene>
    <name evidence="3" type="ORF">GCM10011409_00410</name>
</gene>
<comment type="similarity">
    <text evidence="2">Belongs to the 2H phosphoesterase superfamily. ThpR family.</text>
</comment>
<dbReference type="Proteomes" id="UP000621492">
    <property type="component" value="Unassembled WGS sequence"/>
</dbReference>
<protein>
    <recommendedName>
        <fullName evidence="2">RNA 2',3'-cyclic phosphodiesterase</fullName>
        <shortName evidence="2">RNA 2',3'-CPDase</shortName>
        <ecNumber evidence="2">3.1.4.58</ecNumber>
    </recommendedName>
</protein>
<keyword evidence="4" id="KW-1185">Reference proteome</keyword>
<dbReference type="Pfam" id="PF13563">
    <property type="entry name" value="2_5_RNA_ligase2"/>
    <property type="match status" value="1"/>
</dbReference>
<sequence length="194" mass="21987">MNSFPHYFIGIPVSQPLQNALSSWQDDLKNRLPYKQWPNKHDLHITLKFLGPVDERNIQSIKEIVKKLEDFEEILLEVGGIGTFGNPKRPRVLWAGVKKNSELASLQAKTETYMAACGFQKEQRDYHPHITLAKKWDGSADKGIIANVKEKYQAKKYQLIAGEVVLYQIFPKQTPKYKVISSYGLRGGADGAAD</sequence>
<dbReference type="PANTHER" id="PTHR35561:SF1">
    <property type="entry name" value="RNA 2',3'-CYCLIC PHOSPHODIESTERASE"/>
    <property type="match status" value="1"/>
</dbReference>
<dbReference type="Gene3D" id="3.90.1140.10">
    <property type="entry name" value="Cyclic phosphodiesterase"/>
    <property type="match status" value="1"/>
</dbReference>
<name>A0A9W5X3Z1_9BACI</name>
<evidence type="ECO:0000256" key="1">
    <source>
        <dbReference type="ARBA" id="ARBA00022801"/>
    </source>
</evidence>
<comment type="catalytic activity">
    <reaction evidence="2">
        <text>a 3'-end 2',3'-cyclophospho-ribonucleotide-RNA + H2O = a 3'-end 2'-phospho-ribonucleotide-RNA + H(+)</text>
        <dbReference type="Rhea" id="RHEA:11828"/>
        <dbReference type="Rhea" id="RHEA-COMP:10464"/>
        <dbReference type="Rhea" id="RHEA-COMP:17353"/>
        <dbReference type="ChEBI" id="CHEBI:15377"/>
        <dbReference type="ChEBI" id="CHEBI:15378"/>
        <dbReference type="ChEBI" id="CHEBI:83064"/>
        <dbReference type="ChEBI" id="CHEBI:173113"/>
        <dbReference type="EC" id="3.1.4.58"/>
    </reaction>
</comment>
<proteinExistence type="inferred from homology"/>
<keyword evidence="1 2" id="KW-0378">Hydrolase</keyword>
<reference evidence="3" key="2">
    <citation type="submission" date="2020-09" db="EMBL/GenBank/DDBJ databases">
        <authorList>
            <person name="Sun Q."/>
            <person name="Zhou Y."/>
        </authorList>
    </citation>
    <scope>NUCLEOTIDE SEQUENCE</scope>
    <source>
        <strain evidence="3">CGMCC 1.15454</strain>
    </source>
</reference>
<feature type="active site" description="Proton acceptor" evidence="2">
    <location>
        <position position="129"/>
    </location>
</feature>
<dbReference type="NCBIfam" id="TIGR02258">
    <property type="entry name" value="2_5_ligase"/>
    <property type="match status" value="1"/>
</dbReference>
<dbReference type="GO" id="GO:0008664">
    <property type="term" value="F:RNA 2',3'-cyclic 3'-phosphodiesterase activity"/>
    <property type="evidence" value="ECO:0007669"/>
    <property type="project" value="UniProtKB-EC"/>
</dbReference>
<dbReference type="AlphaFoldDB" id="A0A9W5X3Z1"/>
<dbReference type="SUPFAM" id="SSF55144">
    <property type="entry name" value="LigT-like"/>
    <property type="match status" value="1"/>
</dbReference>
<dbReference type="EMBL" id="BMJD01000001">
    <property type="protein sequence ID" value="GGB27033.1"/>
    <property type="molecule type" value="Genomic_DNA"/>
</dbReference>
<comment type="function">
    <text evidence="2">Hydrolyzes RNA 2',3'-cyclic phosphodiester to an RNA 2'-phosphomonoester.</text>
</comment>
<reference evidence="3" key="1">
    <citation type="journal article" date="2014" name="Int. J. Syst. Evol. Microbiol.">
        <title>Complete genome sequence of Corynebacterium casei LMG S-19264T (=DSM 44701T), isolated from a smear-ripened cheese.</title>
        <authorList>
            <consortium name="US DOE Joint Genome Institute (JGI-PGF)"/>
            <person name="Walter F."/>
            <person name="Albersmeier A."/>
            <person name="Kalinowski J."/>
            <person name="Ruckert C."/>
        </authorList>
    </citation>
    <scope>NUCLEOTIDE SEQUENCE</scope>
    <source>
        <strain evidence="3">CGMCC 1.15454</strain>
    </source>
</reference>
<evidence type="ECO:0000313" key="4">
    <source>
        <dbReference type="Proteomes" id="UP000621492"/>
    </source>
</evidence>
<comment type="caution">
    <text evidence="3">The sequence shown here is derived from an EMBL/GenBank/DDBJ whole genome shotgun (WGS) entry which is preliminary data.</text>
</comment>
<feature type="short sequence motif" description="HXTX 1" evidence="2">
    <location>
        <begin position="44"/>
        <end position="47"/>
    </location>
</feature>
<organism evidence="3 4">
    <name type="scientific">Lentibacillus populi</name>
    <dbReference type="NCBI Taxonomy" id="1827502"/>
    <lineage>
        <taxon>Bacteria</taxon>
        <taxon>Bacillati</taxon>
        <taxon>Bacillota</taxon>
        <taxon>Bacilli</taxon>
        <taxon>Bacillales</taxon>
        <taxon>Bacillaceae</taxon>
        <taxon>Lentibacillus</taxon>
    </lineage>
</organism>
<dbReference type="EC" id="3.1.4.58" evidence="2"/>
<dbReference type="PANTHER" id="PTHR35561">
    <property type="entry name" value="RNA 2',3'-CYCLIC PHOSPHODIESTERASE"/>
    <property type="match status" value="1"/>
</dbReference>
<dbReference type="GO" id="GO:0004113">
    <property type="term" value="F:2',3'-cyclic-nucleotide 3'-phosphodiesterase activity"/>
    <property type="evidence" value="ECO:0007669"/>
    <property type="project" value="InterPro"/>
</dbReference>
<feature type="active site" description="Proton donor" evidence="2">
    <location>
        <position position="44"/>
    </location>
</feature>
<dbReference type="InterPro" id="IPR009097">
    <property type="entry name" value="Cyclic_Pdiesterase"/>
</dbReference>